<dbReference type="EMBL" id="DWYA01000074">
    <property type="protein sequence ID" value="HJB40428.1"/>
    <property type="molecule type" value="Genomic_DNA"/>
</dbReference>
<dbReference type="Proteomes" id="UP000824209">
    <property type="component" value="Unassembled WGS sequence"/>
</dbReference>
<organism evidence="1 2">
    <name type="scientific">Candidatus Ruthenibacterium avium</name>
    <dbReference type="NCBI Taxonomy" id="2838751"/>
    <lineage>
        <taxon>Bacteria</taxon>
        <taxon>Bacillati</taxon>
        <taxon>Bacillota</taxon>
        <taxon>Clostridia</taxon>
        <taxon>Eubacteriales</taxon>
        <taxon>Oscillospiraceae</taxon>
        <taxon>Ruthenibacterium</taxon>
    </lineage>
</organism>
<name>A0A9D2S190_9FIRM</name>
<protein>
    <submittedName>
        <fullName evidence="1">Uncharacterized protein</fullName>
    </submittedName>
</protein>
<accession>A0A9D2S190</accession>
<proteinExistence type="predicted"/>
<reference evidence="1" key="1">
    <citation type="journal article" date="2021" name="PeerJ">
        <title>Extensive microbial diversity within the chicken gut microbiome revealed by metagenomics and culture.</title>
        <authorList>
            <person name="Gilroy R."/>
            <person name="Ravi A."/>
            <person name="Getino M."/>
            <person name="Pursley I."/>
            <person name="Horton D.L."/>
            <person name="Alikhan N.F."/>
            <person name="Baker D."/>
            <person name="Gharbi K."/>
            <person name="Hall N."/>
            <person name="Watson M."/>
            <person name="Adriaenssens E.M."/>
            <person name="Foster-Nyarko E."/>
            <person name="Jarju S."/>
            <person name="Secka A."/>
            <person name="Antonio M."/>
            <person name="Oren A."/>
            <person name="Chaudhuri R.R."/>
            <person name="La Ragione R."/>
            <person name="Hildebrand F."/>
            <person name="Pallen M.J."/>
        </authorList>
    </citation>
    <scope>NUCLEOTIDE SEQUENCE</scope>
    <source>
        <strain evidence="1">ChiBcec8-14828</strain>
    </source>
</reference>
<comment type="caution">
    <text evidence="1">The sequence shown here is derived from an EMBL/GenBank/DDBJ whole genome shotgun (WGS) entry which is preliminary data.</text>
</comment>
<gene>
    <name evidence="1" type="ORF">H9943_08555</name>
</gene>
<evidence type="ECO:0000313" key="1">
    <source>
        <dbReference type="EMBL" id="HJB40428.1"/>
    </source>
</evidence>
<dbReference type="AlphaFoldDB" id="A0A9D2S190"/>
<reference evidence="1" key="2">
    <citation type="submission" date="2021-04" db="EMBL/GenBank/DDBJ databases">
        <authorList>
            <person name="Gilroy R."/>
        </authorList>
    </citation>
    <scope>NUCLEOTIDE SEQUENCE</scope>
    <source>
        <strain evidence="1">ChiBcec8-14828</strain>
    </source>
</reference>
<sequence>MEQWQPRLTARRIVRSEYDQIRQMYQQMGRDGEWLTEMSIDEMDDAGDWWGLYCEEKLVLCCSVARPDRSVMQIRALCGAQKTLDKRYCMGTQYFWLPPAFSEQAGAFAGAFYGFLQRRYEGKGIAALAVKTGAPLLHAFFASRFQLIAVRPLQSLRPHYLFAQTRFPFSAECRIIRESETLELSRALENGGVGVGLFYRDKSRGICIAPVSRPPKQEGEL</sequence>
<evidence type="ECO:0000313" key="2">
    <source>
        <dbReference type="Proteomes" id="UP000824209"/>
    </source>
</evidence>